<name>A0A6A6YVG2_9PEZI</name>
<evidence type="ECO:0000259" key="2">
    <source>
        <dbReference type="PROSITE" id="PS50089"/>
    </source>
</evidence>
<dbReference type="GO" id="GO:0008270">
    <property type="term" value="F:zinc ion binding"/>
    <property type="evidence" value="ECO:0007669"/>
    <property type="project" value="UniProtKB-KW"/>
</dbReference>
<proteinExistence type="predicted"/>
<feature type="domain" description="RING-type" evidence="2">
    <location>
        <begin position="230"/>
        <end position="275"/>
    </location>
</feature>
<protein>
    <recommendedName>
        <fullName evidence="2">RING-type domain-containing protein</fullName>
    </recommendedName>
</protein>
<keyword evidence="1" id="KW-0862">Zinc</keyword>
<dbReference type="AlphaFoldDB" id="A0A6A6YVG2"/>
<keyword evidence="1" id="KW-0479">Metal-binding</keyword>
<dbReference type="EMBL" id="MU003696">
    <property type="protein sequence ID" value="KAF2812932.1"/>
    <property type="molecule type" value="Genomic_DNA"/>
</dbReference>
<organism evidence="3">
    <name type="scientific">Mytilinidion resinicola</name>
    <dbReference type="NCBI Taxonomy" id="574789"/>
    <lineage>
        <taxon>Eukaryota</taxon>
        <taxon>Fungi</taxon>
        <taxon>Dikarya</taxon>
        <taxon>Ascomycota</taxon>
        <taxon>Pezizomycotina</taxon>
        <taxon>Dothideomycetes</taxon>
        <taxon>Pleosporomycetidae</taxon>
        <taxon>Mytilinidiales</taxon>
        <taxon>Mytilinidiaceae</taxon>
        <taxon>Mytilinidion</taxon>
    </lineage>
</organism>
<dbReference type="SUPFAM" id="SSF57850">
    <property type="entry name" value="RING/U-box"/>
    <property type="match status" value="1"/>
</dbReference>
<dbReference type="PROSITE" id="PS50089">
    <property type="entry name" value="ZF_RING_2"/>
    <property type="match status" value="1"/>
</dbReference>
<dbReference type="InterPro" id="IPR013083">
    <property type="entry name" value="Znf_RING/FYVE/PHD"/>
</dbReference>
<dbReference type="GeneID" id="54468066"/>
<evidence type="ECO:0000313" key="3">
    <source>
        <dbReference type="EMBL" id="KAF2812932.1"/>
    </source>
</evidence>
<dbReference type="OrthoDB" id="8062037at2759"/>
<dbReference type="InterPro" id="IPR001841">
    <property type="entry name" value="Znf_RING"/>
</dbReference>
<evidence type="ECO:0000313" key="4">
    <source>
        <dbReference type="Proteomes" id="UP000504636"/>
    </source>
</evidence>
<reference evidence="3 5" key="1">
    <citation type="journal article" date="2020" name="Stud. Mycol.">
        <title>101 Dothideomycetes genomes: a test case for predicting lifestyles and emergence of pathogens.</title>
        <authorList>
            <person name="Haridas S."/>
            <person name="Albert R."/>
            <person name="Binder M."/>
            <person name="Bloem J."/>
            <person name="Labutti K."/>
            <person name="Salamov A."/>
            <person name="Andreopoulos B."/>
            <person name="Baker S."/>
            <person name="Barry K."/>
            <person name="Bills G."/>
            <person name="Bluhm B."/>
            <person name="Cannon C."/>
            <person name="Castanera R."/>
            <person name="Culley D."/>
            <person name="Daum C."/>
            <person name="Ezra D."/>
            <person name="Gonzalez J."/>
            <person name="Henrissat B."/>
            <person name="Kuo A."/>
            <person name="Liang C."/>
            <person name="Lipzen A."/>
            <person name="Lutzoni F."/>
            <person name="Magnuson J."/>
            <person name="Mondo S."/>
            <person name="Nolan M."/>
            <person name="Ohm R."/>
            <person name="Pangilinan J."/>
            <person name="Park H.-J."/>
            <person name="Ramirez L."/>
            <person name="Alfaro M."/>
            <person name="Sun H."/>
            <person name="Tritt A."/>
            <person name="Yoshinaga Y."/>
            <person name="Zwiers L.-H."/>
            <person name="Turgeon B."/>
            <person name="Goodwin S."/>
            <person name="Spatafora J."/>
            <person name="Crous P."/>
            <person name="Grigoriev I."/>
        </authorList>
    </citation>
    <scope>NUCLEOTIDE SEQUENCE</scope>
    <source>
        <strain evidence="3 5">CBS 304.34</strain>
    </source>
</reference>
<accession>A0A6A6YVG2</accession>
<dbReference type="Gene3D" id="3.30.40.10">
    <property type="entry name" value="Zinc/RING finger domain, C3HC4 (zinc finger)"/>
    <property type="match status" value="1"/>
</dbReference>
<reference evidence="5" key="3">
    <citation type="submission" date="2025-04" db="UniProtKB">
        <authorList>
            <consortium name="RefSeq"/>
        </authorList>
    </citation>
    <scope>IDENTIFICATION</scope>
    <source>
        <strain evidence="5">CBS 304.34</strain>
    </source>
</reference>
<dbReference type="Proteomes" id="UP000504636">
    <property type="component" value="Unplaced"/>
</dbReference>
<dbReference type="Pfam" id="PF13639">
    <property type="entry name" value="zf-RING_2"/>
    <property type="match status" value="1"/>
</dbReference>
<dbReference type="RefSeq" id="XP_033579896.1">
    <property type="nucleotide sequence ID" value="XM_033727173.1"/>
</dbReference>
<keyword evidence="1" id="KW-0863">Zinc-finger</keyword>
<keyword evidence="4" id="KW-1185">Reference proteome</keyword>
<evidence type="ECO:0000313" key="5">
    <source>
        <dbReference type="RefSeq" id="XP_033579896.1"/>
    </source>
</evidence>
<evidence type="ECO:0000256" key="1">
    <source>
        <dbReference type="PROSITE-ProRule" id="PRU00175"/>
    </source>
</evidence>
<sequence length="297" mass="33983">MSRSNQMTGFDVGYLNLDILEPYLRLDAQRSNPRLAHIPEPWVLRGQLLRAFQKFPDRLMSDEFQRVTERRDAGTYRARVVSRYQGVRDFFPSAAELEPWFESVRERVRVIRHNLGVPDTYVDVDSSDMMYNGYSDLIRSHLSEMDETVTHHAMKCFLRLEGTDPAGLHPGLRITYARDAGIQNAAPTDFAIRSFLSLSPESASVEYLRHTGTFSLDVVARACDPADPTCSVCQEDYDNSHRPVRTILCKHNFGAECLKGWIDRLGWSVTCLMCRQLLEPQPRPDLDAEFDGVICYI</sequence>
<reference evidence="5" key="2">
    <citation type="submission" date="2020-04" db="EMBL/GenBank/DDBJ databases">
        <authorList>
            <consortium name="NCBI Genome Project"/>
        </authorList>
    </citation>
    <scope>NUCLEOTIDE SEQUENCE</scope>
    <source>
        <strain evidence="5">CBS 304.34</strain>
    </source>
</reference>
<gene>
    <name evidence="3 5" type="ORF">BDZ99DRAFT_555985</name>
</gene>